<protein>
    <submittedName>
        <fullName evidence="8">MFS transporter</fullName>
    </submittedName>
</protein>
<comment type="subcellular location">
    <subcellularLocation>
        <location evidence="1">Membrane</location>
        <topology evidence="1">Multi-pass membrane protein</topology>
    </subcellularLocation>
</comment>
<dbReference type="GO" id="GO:0016020">
    <property type="term" value="C:membrane"/>
    <property type="evidence" value="ECO:0007669"/>
    <property type="project" value="UniProtKB-SubCell"/>
</dbReference>
<feature type="transmembrane region" description="Helical" evidence="6">
    <location>
        <begin position="179"/>
        <end position="201"/>
    </location>
</feature>
<keyword evidence="3 6" id="KW-0812">Transmembrane</keyword>
<dbReference type="PROSITE" id="PS50850">
    <property type="entry name" value="MFS"/>
    <property type="match status" value="1"/>
</dbReference>
<feature type="transmembrane region" description="Helical" evidence="6">
    <location>
        <begin position="20"/>
        <end position="43"/>
    </location>
</feature>
<dbReference type="EMBL" id="NXEJ01000012">
    <property type="protein sequence ID" value="POO48822.1"/>
    <property type="molecule type" value="Genomic_DNA"/>
</dbReference>
<reference evidence="8 9" key="1">
    <citation type="journal article" date="2018" name="Syst. Appl. Microbiol.">
        <title>Agrobacterium rosae sp. nov., isolated from galls on different agricultural crops.</title>
        <authorList>
            <person name="Kuzmanovic N."/>
            <person name="Pulawska J."/>
            <person name="Smalla K."/>
            <person name="Nesme X."/>
        </authorList>
    </citation>
    <scope>NUCLEOTIDE SEQUENCE [LARGE SCALE GENOMIC DNA]</scope>
    <source>
        <strain evidence="8 9">NCPPB 1650</strain>
    </source>
</reference>
<evidence type="ECO:0000256" key="3">
    <source>
        <dbReference type="ARBA" id="ARBA00022692"/>
    </source>
</evidence>
<dbReference type="AlphaFoldDB" id="A0AAE5VMB8"/>
<dbReference type="Pfam" id="PF07690">
    <property type="entry name" value="MFS_1"/>
    <property type="match status" value="1"/>
</dbReference>
<gene>
    <name evidence="8" type="ORF">CPJ18_22820</name>
</gene>
<feature type="transmembrane region" description="Helical" evidence="6">
    <location>
        <begin position="280"/>
        <end position="299"/>
    </location>
</feature>
<evidence type="ECO:0000256" key="4">
    <source>
        <dbReference type="ARBA" id="ARBA00022989"/>
    </source>
</evidence>
<feature type="transmembrane region" description="Helical" evidence="6">
    <location>
        <begin position="49"/>
        <end position="70"/>
    </location>
</feature>
<organism evidence="8 9">
    <name type="scientific">Agrobacterium rosae</name>
    <dbReference type="NCBI Taxonomy" id="1972867"/>
    <lineage>
        <taxon>Bacteria</taxon>
        <taxon>Pseudomonadati</taxon>
        <taxon>Pseudomonadota</taxon>
        <taxon>Alphaproteobacteria</taxon>
        <taxon>Hyphomicrobiales</taxon>
        <taxon>Rhizobiaceae</taxon>
        <taxon>Rhizobium/Agrobacterium group</taxon>
        <taxon>Agrobacterium</taxon>
    </lineage>
</organism>
<feature type="transmembrane region" description="Helical" evidence="6">
    <location>
        <begin position="146"/>
        <end position="167"/>
    </location>
</feature>
<sequence>MEESKMDERKDIISKAARRILPILMLCYFAAFLDRVNIGFAALTMNKDLGFSASAFGFGAGIFFLGYVLCELPSNLILARVGARRWIARILVSWGILSAATAFVWSPSSFYIVRILLGAAEAGFFPGMIFYMTLWFPKAYRAQMFATFNIAVPLASMIGAPASGLIVEHLNGVGGLFGWQWMFLIEALPAIIMGLVVLFCLPDSPTTATFLTPKEQDWLVSRLDGERQTQETVEHFSVPKALFDPRVLLMCFIAVGLVMGTTGIAIWMPQFIKQFGLSNLQTGCVTAIPALFTVLAMILVGRHADKTGERVWHAAGPFLASAVGFALAAFSSNPIFGLIGLTIGAAGIGGASPNIWIFPSTLLTGTAAAAGIALINSVGSTGGFFGPSVIGWVRDATGSFQGSLLFLSISMAITAVAILVLGRSMKELLRPKPELGQTRAAS</sequence>
<evidence type="ECO:0000256" key="5">
    <source>
        <dbReference type="ARBA" id="ARBA00023136"/>
    </source>
</evidence>
<dbReference type="InterPro" id="IPR011701">
    <property type="entry name" value="MFS"/>
</dbReference>
<evidence type="ECO:0000313" key="8">
    <source>
        <dbReference type="EMBL" id="POO48822.1"/>
    </source>
</evidence>
<feature type="transmembrane region" description="Helical" evidence="6">
    <location>
        <begin position="311"/>
        <end position="330"/>
    </location>
</feature>
<comment type="caution">
    <text evidence="8">The sequence shown here is derived from an EMBL/GenBank/DDBJ whole genome shotgun (WGS) entry which is preliminary data.</text>
</comment>
<dbReference type="InterPro" id="IPR020846">
    <property type="entry name" value="MFS_dom"/>
</dbReference>
<feature type="domain" description="Major facilitator superfamily (MFS) profile" evidence="7">
    <location>
        <begin position="20"/>
        <end position="426"/>
    </location>
</feature>
<name>A0AAE5VMB8_9HYPH</name>
<keyword evidence="4 6" id="KW-1133">Transmembrane helix</keyword>
<evidence type="ECO:0000256" key="6">
    <source>
        <dbReference type="SAM" id="Phobius"/>
    </source>
</evidence>
<evidence type="ECO:0000256" key="2">
    <source>
        <dbReference type="ARBA" id="ARBA00022448"/>
    </source>
</evidence>
<feature type="transmembrane region" description="Helical" evidence="6">
    <location>
        <begin position="86"/>
        <end position="105"/>
    </location>
</feature>
<dbReference type="SUPFAM" id="SSF103473">
    <property type="entry name" value="MFS general substrate transporter"/>
    <property type="match status" value="1"/>
</dbReference>
<feature type="transmembrane region" description="Helical" evidence="6">
    <location>
        <begin position="247"/>
        <end position="268"/>
    </location>
</feature>
<dbReference type="PANTHER" id="PTHR43791:SF36">
    <property type="entry name" value="TRANSPORTER, PUTATIVE (AFU_ORTHOLOGUE AFUA_6G08340)-RELATED"/>
    <property type="match status" value="1"/>
</dbReference>
<evidence type="ECO:0000259" key="7">
    <source>
        <dbReference type="PROSITE" id="PS50850"/>
    </source>
</evidence>
<dbReference type="Proteomes" id="UP000237447">
    <property type="component" value="Unassembled WGS sequence"/>
</dbReference>
<dbReference type="InterPro" id="IPR036259">
    <property type="entry name" value="MFS_trans_sf"/>
</dbReference>
<feature type="transmembrane region" description="Helical" evidence="6">
    <location>
        <begin position="404"/>
        <end position="422"/>
    </location>
</feature>
<feature type="transmembrane region" description="Helical" evidence="6">
    <location>
        <begin position="336"/>
        <end position="357"/>
    </location>
</feature>
<dbReference type="PANTHER" id="PTHR43791">
    <property type="entry name" value="PERMEASE-RELATED"/>
    <property type="match status" value="1"/>
</dbReference>
<dbReference type="GO" id="GO:0022857">
    <property type="term" value="F:transmembrane transporter activity"/>
    <property type="evidence" value="ECO:0007669"/>
    <property type="project" value="InterPro"/>
</dbReference>
<accession>A0AAE5VMB8</accession>
<proteinExistence type="predicted"/>
<feature type="transmembrane region" description="Helical" evidence="6">
    <location>
        <begin position="111"/>
        <end position="134"/>
    </location>
</feature>
<dbReference type="CDD" id="cd17319">
    <property type="entry name" value="MFS_ExuT_GudP_like"/>
    <property type="match status" value="1"/>
</dbReference>
<dbReference type="Gene3D" id="1.20.1250.20">
    <property type="entry name" value="MFS general substrate transporter like domains"/>
    <property type="match status" value="2"/>
</dbReference>
<feature type="transmembrane region" description="Helical" evidence="6">
    <location>
        <begin position="369"/>
        <end position="392"/>
    </location>
</feature>
<evidence type="ECO:0000313" key="9">
    <source>
        <dbReference type="Proteomes" id="UP000237447"/>
    </source>
</evidence>
<evidence type="ECO:0000256" key="1">
    <source>
        <dbReference type="ARBA" id="ARBA00004141"/>
    </source>
</evidence>
<dbReference type="FunFam" id="1.20.1250.20:FF:000018">
    <property type="entry name" value="MFS transporter permease"/>
    <property type="match status" value="1"/>
</dbReference>
<keyword evidence="5 6" id="KW-0472">Membrane</keyword>
<keyword evidence="2" id="KW-0813">Transport</keyword>